<reference evidence="2" key="1">
    <citation type="submission" date="2019-08" db="EMBL/GenBank/DDBJ databases">
        <authorList>
            <person name="Kucharzyk K."/>
            <person name="Murdoch R.W."/>
            <person name="Higgins S."/>
            <person name="Loffler F."/>
        </authorList>
    </citation>
    <scope>NUCLEOTIDE SEQUENCE</scope>
</reference>
<feature type="domain" description="Disaggregatase-related" evidence="1">
    <location>
        <begin position="332"/>
        <end position="520"/>
    </location>
</feature>
<organism evidence="2">
    <name type="scientific">bioreactor metagenome</name>
    <dbReference type="NCBI Taxonomy" id="1076179"/>
    <lineage>
        <taxon>unclassified sequences</taxon>
        <taxon>metagenomes</taxon>
        <taxon>ecological metagenomes</taxon>
    </lineage>
</organism>
<proteinExistence type="predicted"/>
<dbReference type="Gene3D" id="2.160.20.10">
    <property type="entry name" value="Single-stranded right-handed beta-helix, Pectin lyase-like"/>
    <property type="match status" value="1"/>
</dbReference>
<evidence type="ECO:0000313" key="2">
    <source>
        <dbReference type="EMBL" id="MPM45710.1"/>
    </source>
</evidence>
<dbReference type="SMART" id="SM00710">
    <property type="entry name" value="PbH1"/>
    <property type="match status" value="6"/>
</dbReference>
<dbReference type="EMBL" id="VSSQ01010985">
    <property type="protein sequence ID" value="MPM45710.1"/>
    <property type="molecule type" value="Genomic_DNA"/>
</dbReference>
<accession>A0A644ZXL7</accession>
<evidence type="ECO:0000259" key="1">
    <source>
        <dbReference type="Pfam" id="PF08480"/>
    </source>
</evidence>
<dbReference type="InterPro" id="IPR006626">
    <property type="entry name" value="PbH1"/>
</dbReference>
<dbReference type="InterPro" id="IPR013687">
    <property type="entry name" value="Disaggr-rel"/>
</dbReference>
<dbReference type="Pfam" id="PF08480">
    <property type="entry name" value="Disaggr_assoc"/>
    <property type="match status" value="1"/>
</dbReference>
<dbReference type="AlphaFoldDB" id="A0A644ZXL7"/>
<gene>
    <name evidence="2" type="ORF">SDC9_92401</name>
</gene>
<dbReference type="InterPro" id="IPR011050">
    <property type="entry name" value="Pectin_lyase_fold/virulence"/>
</dbReference>
<dbReference type="InterPro" id="IPR012334">
    <property type="entry name" value="Pectin_lyas_fold"/>
</dbReference>
<comment type="caution">
    <text evidence="2">The sequence shown here is derived from an EMBL/GenBank/DDBJ whole genome shotgun (WGS) entry which is preliminary data.</text>
</comment>
<protein>
    <recommendedName>
        <fullName evidence="1">Disaggregatase-related domain-containing protein</fullName>
    </recommendedName>
</protein>
<name>A0A644ZXL7_9ZZZZ</name>
<dbReference type="SUPFAM" id="SSF51126">
    <property type="entry name" value="Pectin lyase-like"/>
    <property type="match status" value="2"/>
</dbReference>
<sequence length="553" mass="60719">MKFFTYPFIVLFFSIVFIHCNTDKITPPDEIIPPNEEVPPGTITRYYVSSTKGNDANSGTSKDKAWRTITYAATKAVAGDTVCIEGGNYGNENVVVANAGSSNSPIVFMGYNGTPILDGENYTKKGIYIYGKPYVTLKNIRVKKYLYGIWVDNNSHHTVLDGCIADSCCNTDYQAKGYDGYGILIQKSDYSVVKNCSATDNGGNNFFLSKTNYCTLQNCKSYSKQTVSNQFITDYFIVLAWSSNNTIRDCYAEDINGSYKGNHGFIVKDNPGDSGGESHSTENVFVNCTAKKFEECFVFAHGAYNNKVDSCYADNTGKNSTFNFCIQNRDGAHNNTIVNSRFKGKTGIVSIYDGTEGVNPQTQRDNIFSNCILEGNSQNNTIGVFLRNSAGATFKNCNFIDIPFLFRFSLSSSYSDANSGTILRNCILSGVYSQFDTRSLSVPWGFNSSETGYNDMSDVSASYTNFWNGFSPLAGSGNIAVDPLFADETNSDYHLKSKYGRWNGTAWVTDNVTSPCINSGNPNDEYSNEPLPNGNRINMGAYGNTTEASKSGS</sequence>